<accession>A0AA37GXN2</accession>
<dbReference type="Proteomes" id="UP001055172">
    <property type="component" value="Unassembled WGS sequence"/>
</dbReference>
<reference evidence="1 2" key="1">
    <citation type="submission" date="2021-07" db="EMBL/GenBank/DDBJ databases">
        <title>Genome data of Colletotrichum spaethianum.</title>
        <authorList>
            <person name="Utami Y.D."/>
            <person name="Hiruma K."/>
        </authorList>
    </citation>
    <scope>NUCLEOTIDE SEQUENCE [LARGE SCALE GENOMIC DNA]</scope>
    <source>
        <strain evidence="1 2">MAFF 242679</strain>
    </source>
</reference>
<dbReference type="GO" id="GO:0016705">
    <property type="term" value="F:oxidoreductase activity, acting on paired donors, with incorporation or reduction of molecular oxygen"/>
    <property type="evidence" value="ECO:0007669"/>
    <property type="project" value="InterPro"/>
</dbReference>
<gene>
    <name evidence="1" type="ORF">ColLi_11443</name>
</gene>
<dbReference type="EMBL" id="BPPX01000034">
    <property type="protein sequence ID" value="GJC88605.1"/>
    <property type="molecule type" value="Genomic_DNA"/>
</dbReference>
<evidence type="ECO:0000313" key="2">
    <source>
        <dbReference type="Proteomes" id="UP001055172"/>
    </source>
</evidence>
<dbReference type="GO" id="GO:0004497">
    <property type="term" value="F:monooxygenase activity"/>
    <property type="evidence" value="ECO:0007669"/>
    <property type="project" value="InterPro"/>
</dbReference>
<dbReference type="SUPFAM" id="SSF48264">
    <property type="entry name" value="Cytochrome P450"/>
    <property type="match status" value="1"/>
</dbReference>
<organism evidence="1 2">
    <name type="scientific">Colletotrichum liriopes</name>
    <dbReference type="NCBI Taxonomy" id="708192"/>
    <lineage>
        <taxon>Eukaryota</taxon>
        <taxon>Fungi</taxon>
        <taxon>Dikarya</taxon>
        <taxon>Ascomycota</taxon>
        <taxon>Pezizomycotina</taxon>
        <taxon>Sordariomycetes</taxon>
        <taxon>Hypocreomycetidae</taxon>
        <taxon>Glomerellales</taxon>
        <taxon>Glomerellaceae</taxon>
        <taxon>Colletotrichum</taxon>
        <taxon>Colletotrichum spaethianum species complex</taxon>
    </lineage>
</organism>
<dbReference type="GO" id="GO:0020037">
    <property type="term" value="F:heme binding"/>
    <property type="evidence" value="ECO:0007669"/>
    <property type="project" value="InterPro"/>
</dbReference>
<dbReference type="GO" id="GO:0005506">
    <property type="term" value="F:iron ion binding"/>
    <property type="evidence" value="ECO:0007669"/>
    <property type="project" value="InterPro"/>
</dbReference>
<dbReference type="InterPro" id="IPR036396">
    <property type="entry name" value="Cyt_P450_sf"/>
</dbReference>
<keyword evidence="2" id="KW-1185">Reference proteome</keyword>
<comment type="caution">
    <text evidence="1">The sequence shown here is derived from an EMBL/GenBank/DDBJ whole genome shotgun (WGS) entry which is preliminary data.</text>
</comment>
<protein>
    <submittedName>
        <fullName evidence="1">Pisatin demethylase</fullName>
    </submittedName>
</protein>
<proteinExistence type="predicted"/>
<sequence length="110" mass="12642">MKKLYRVTNAYPKSDYYQLFGVPDAPNLLSIQDERFHSKRKRSVAGLYSVSNLVHYESAVDTTNMILRDKMLQLVQSGATVDFPRLCQYYAFDVIGQITVKLGFPIEHYG</sequence>
<evidence type="ECO:0000313" key="1">
    <source>
        <dbReference type="EMBL" id="GJC88605.1"/>
    </source>
</evidence>
<dbReference type="Gene3D" id="1.10.630.10">
    <property type="entry name" value="Cytochrome P450"/>
    <property type="match status" value="1"/>
</dbReference>
<dbReference type="AlphaFoldDB" id="A0AA37GXN2"/>
<name>A0AA37GXN2_9PEZI</name>